<gene>
    <name evidence="12" type="ORF">NSP04_14845</name>
</gene>
<evidence type="ECO:0000256" key="2">
    <source>
        <dbReference type="ARBA" id="ARBA00022692"/>
    </source>
</evidence>
<dbReference type="PANTHER" id="PTHR22777:SF4">
    <property type="entry name" value="UPF0053 PROTEIN SLL1254"/>
    <property type="match status" value="1"/>
</dbReference>
<dbReference type="EMBL" id="JANKHG010000027">
    <property type="protein sequence ID" value="MCR2747926.1"/>
    <property type="molecule type" value="Genomic_DNA"/>
</dbReference>
<keyword evidence="6 8" id="KW-0472">Membrane</keyword>
<accession>A0ABT1XKV2</accession>
<dbReference type="InterPro" id="IPR002550">
    <property type="entry name" value="CNNM"/>
</dbReference>
<keyword evidence="5 7" id="KW-0129">CBS domain</keyword>
<feature type="domain" description="CBS" evidence="10">
    <location>
        <begin position="273"/>
        <end position="331"/>
    </location>
</feature>
<feature type="transmembrane region" description="Helical" evidence="9">
    <location>
        <begin position="12"/>
        <end position="35"/>
    </location>
</feature>
<reference evidence="12" key="1">
    <citation type="submission" date="2022-07" db="EMBL/GenBank/DDBJ databases">
        <authorList>
            <person name="Xamxidin M."/>
        </authorList>
    </citation>
    <scope>NUCLEOTIDE SEQUENCE</scope>
    <source>
        <strain evidence="12">YS8-69</strain>
    </source>
</reference>
<evidence type="ECO:0000259" key="10">
    <source>
        <dbReference type="PROSITE" id="PS51371"/>
    </source>
</evidence>
<dbReference type="SMART" id="SM00116">
    <property type="entry name" value="CBS"/>
    <property type="match status" value="2"/>
</dbReference>
<evidence type="ECO:0000256" key="1">
    <source>
        <dbReference type="ARBA" id="ARBA00004141"/>
    </source>
</evidence>
<evidence type="ECO:0000256" key="5">
    <source>
        <dbReference type="ARBA" id="ARBA00023122"/>
    </source>
</evidence>
<evidence type="ECO:0000256" key="4">
    <source>
        <dbReference type="ARBA" id="ARBA00022989"/>
    </source>
</evidence>
<protein>
    <submittedName>
        <fullName evidence="12">Hemolysin family protein</fullName>
    </submittedName>
</protein>
<dbReference type="CDD" id="cd04590">
    <property type="entry name" value="CBS_pair_CorC_HlyC_assoc"/>
    <property type="match status" value="1"/>
</dbReference>
<keyword evidence="4 8" id="KW-1133">Transmembrane helix</keyword>
<feature type="domain" description="CBS" evidence="10">
    <location>
        <begin position="208"/>
        <end position="268"/>
    </location>
</feature>
<dbReference type="PROSITE" id="PS51371">
    <property type="entry name" value="CBS"/>
    <property type="match status" value="2"/>
</dbReference>
<dbReference type="PANTHER" id="PTHR22777">
    <property type="entry name" value="HEMOLYSIN-RELATED"/>
    <property type="match status" value="1"/>
</dbReference>
<evidence type="ECO:0000256" key="7">
    <source>
        <dbReference type="PROSITE-ProRule" id="PRU00703"/>
    </source>
</evidence>
<comment type="caution">
    <text evidence="12">The sequence shown here is derived from an EMBL/GenBank/DDBJ whole genome shotgun (WGS) entry which is preliminary data.</text>
</comment>
<dbReference type="Proteomes" id="UP001165267">
    <property type="component" value="Unassembled WGS sequence"/>
</dbReference>
<feature type="domain" description="CNNM transmembrane" evidence="11">
    <location>
        <begin position="6"/>
        <end position="189"/>
    </location>
</feature>
<sequence length="357" mass="39758">MDPSTLGLDALLLIIFVVGALGFSFLCSLCEAALLSMTPSYIASLKESNPIKAEKLKNLREVNLDRSLAAILTVNTIAHTLGAIGAGSKATAVFGEVWFGVFSAVMTLLILFLSEIVPKTLGATHWKKLAGFTIAYVNIMVKTMYPLIFISEKLTRLMAGDKKHNDVNRDEFAAMANMGEEQGVLSDRESEIIRNLLELRSIDVSDVMTPRIVMFTLNKDLTVDEALKAKTHTPFSRIPIYEDEPDHLVGFVLREALLNAQADKQGDTPIHEFKRELMAVSENAPLSKVLDIFLDQHQHIAMVINEYGESKGLISLEDLVETLLGEEIVDEGDKVTDMRELARKRWQRRARRMGIEV</sequence>
<evidence type="ECO:0000313" key="13">
    <source>
        <dbReference type="Proteomes" id="UP001165267"/>
    </source>
</evidence>
<name>A0ABT1XKV2_9BURK</name>
<keyword evidence="3" id="KW-0677">Repeat</keyword>
<dbReference type="InterPro" id="IPR044751">
    <property type="entry name" value="Ion_transp-like_CBS"/>
</dbReference>
<evidence type="ECO:0000256" key="8">
    <source>
        <dbReference type="PROSITE-ProRule" id="PRU01193"/>
    </source>
</evidence>
<feature type="transmembrane region" description="Helical" evidence="9">
    <location>
        <begin position="97"/>
        <end position="117"/>
    </location>
</feature>
<dbReference type="InterPro" id="IPR000644">
    <property type="entry name" value="CBS_dom"/>
</dbReference>
<dbReference type="PROSITE" id="PS51846">
    <property type="entry name" value="CNNM"/>
    <property type="match status" value="1"/>
</dbReference>
<dbReference type="SUPFAM" id="SSF54631">
    <property type="entry name" value="CBS-domain pair"/>
    <property type="match status" value="1"/>
</dbReference>
<dbReference type="Pfam" id="PF01595">
    <property type="entry name" value="CNNM"/>
    <property type="match status" value="1"/>
</dbReference>
<dbReference type="RefSeq" id="WP_257513137.1">
    <property type="nucleotide sequence ID" value="NZ_JANKHG010000027.1"/>
</dbReference>
<evidence type="ECO:0000259" key="11">
    <source>
        <dbReference type="PROSITE" id="PS51846"/>
    </source>
</evidence>
<organism evidence="12 13">
    <name type="scientific">Limnobacter parvus</name>
    <dbReference type="NCBI Taxonomy" id="2939690"/>
    <lineage>
        <taxon>Bacteria</taxon>
        <taxon>Pseudomonadati</taxon>
        <taxon>Pseudomonadota</taxon>
        <taxon>Betaproteobacteria</taxon>
        <taxon>Burkholderiales</taxon>
        <taxon>Burkholderiaceae</taxon>
        <taxon>Limnobacter</taxon>
    </lineage>
</organism>
<evidence type="ECO:0000256" key="6">
    <source>
        <dbReference type="ARBA" id="ARBA00023136"/>
    </source>
</evidence>
<feature type="transmembrane region" description="Helical" evidence="9">
    <location>
        <begin position="129"/>
        <end position="148"/>
    </location>
</feature>
<keyword evidence="13" id="KW-1185">Reference proteome</keyword>
<proteinExistence type="predicted"/>
<evidence type="ECO:0000313" key="12">
    <source>
        <dbReference type="EMBL" id="MCR2747926.1"/>
    </source>
</evidence>
<evidence type="ECO:0000256" key="9">
    <source>
        <dbReference type="SAM" id="Phobius"/>
    </source>
</evidence>
<dbReference type="Gene3D" id="3.10.580.10">
    <property type="entry name" value="CBS-domain"/>
    <property type="match status" value="1"/>
</dbReference>
<keyword evidence="2 8" id="KW-0812">Transmembrane</keyword>
<dbReference type="InterPro" id="IPR046342">
    <property type="entry name" value="CBS_dom_sf"/>
</dbReference>
<dbReference type="Pfam" id="PF00571">
    <property type="entry name" value="CBS"/>
    <property type="match status" value="2"/>
</dbReference>
<evidence type="ECO:0000256" key="3">
    <source>
        <dbReference type="ARBA" id="ARBA00022737"/>
    </source>
</evidence>
<comment type="subcellular location">
    <subcellularLocation>
        <location evidence="1">Membrane</location>
        <topology evidence="1">Multi-pass membrane protein</topology>
    </subcellularLocation>
</comment>